<comment type="caution">
    <text evidence="1">The sequence shown here is derived from an EMBL/GenBank/DDBJ whole genome shotgun (WGS) entry which is preliminary data.</text>
</comment>
<dbReference type="EMBL" id="AZAC01000014">
    <property type="protein sequence ID" value="KIX13890.1"/>
    <property type="molecule type" value="Genomic_DNA"/>
</dbReference>
<gene>
    <name evidence="1" type="ORF">X474_11800</name>
</gene>
<accession>A0A0D2JWC3</accession>
<protein>
    <submittedName>
        <fullName evidence="1">Uncharacterized protein</fullName>
    </submittedName>
</protein>
<sequence>MSLSEQARISFIRNKLHLPLNQVLAVFYYGLEINHLRSSLKSLGKLFPQYKEQDPIQAMYAYLASLGISPFSPECTSVNLVAALGQFCSLEVNEFEQLPRWQRERIIYELADQILLNAVLSMTANPSQVERLDVPSLPGDSAKVVWPVTERLAYLSSCLYFFLPMEQAVITYCKRLTEGSIPASALEAATIVQKKFNDDPEFYSEIIVENKELMKPENQLKDIFWYHSVALSSLSSTEKGRSLKAGGLRDLVVLVVLDSVLLKTALAEHKKSRLRKTPGKSGVNTSGNAEKITSVFKRVISAGKEIPFSQVIALLLQNIQRDELKTIVFNQVLKLDIETQIQVHAFLKKMTSQIIASNSARHKTGKVLLRIAGYVQKQLVSANKLTDNAKLKEIVSAVIYIFVARLSLVCIDHPETALQVGLEVSKPANSVNQ</sequence>
<keyword evidence="2" id="KW-1185">Reference proteome</keyword>
<reference evidence="1 2" key="1">
    <citation type="submission" date="2013-11" db="EMBL/GenBank/DDBJ databases">
        <title>Metagenomic analysis of a methanogenic consortium involved in long chain n-alkane degradation.</title>
        <authorList>
            <person name="Davidova I.A."/>
            <person name="Callaghan A.V."/>
            <person name="Wawrik B."/>
            <person name="Pruitt S."/>
            <person name="Marks C."/>
            <person name="Duncan K.E."/>
            <person name="Suflita J.M."/>
        </authorList>
    </citation>
    <scope>NUCLEOTIDE SEQUENCE [LARGE SCALE GENOMIC DNA]</scope>
    <source>
        <strain evidence="1 2">SPR</strain>
    </source>
</reference>
<name>A0A0D2JWC3_9BACT</name>
<evidence type="ECO:0000313" key="1">
    <source>
        <dbReference type="EMBL" id="KIX13890.1"/>
    </source>
</evidence>
<proteinExistence type="predicted"/>
<organism evidence="1 2">
    <name type="scientific">Dethiosulfatarculus sandiegensis</name>
    <dbReference type="NCBI Taxonomy" id="1429043"/>
    <lineage>
        <taxon>Bacteria</taxon>
        <taxon>Pseudomonadati</taxon>
        <taxon>Thermodesulfobacteriota</taxon>
        <taxon>Desulfarculia</taxon>
        <taxon>Desulfarculales</taxon>
        <taxon>Desulfarculaceae</taxon>
        <taxon>Dethiosulfatarculus</taxon>
    </lineage>
</organism>
<dbReference type="InParanoid" id="A0A0D2JWC3"/>
<dbReference type="AlphaFoldDB" id="A0A0D2JWC3"/>
<evidence type="ECO:0000313" key="2">
    <source>
        <dbReference type="Proteomes" id="UP000032233"/>
    </source>
</evidence>
<dbReference type="Proteomes" id="UP000032233">
    <property type="component" value="Unassembled WGS sequence"/>
</dbReference>